<dbReference type="GO" id="GO:0031119">
    <property type="term" value="P:tRNA pseudouridine synthesis"/>
    <property type="evidence" value="ECO:0007669"/>
    <property type="project" value="UniProtKB-UniRule"/>
</dbReference>
<evidence type="ECO:0000259" key="8">
    <source>
        <dbReference type="Pfam" id="PF01416"/>
    </source>
</evidence>
<sequence>MPRYRMLIEYDGTGFSGWQSQAEGTGIQDHLQKAILRFTGEAVVLKGAGRTDAGVHALGQVCHFDIGKTLRTDTIRDAGNVHLRPHAITIVAADEVPESFDARFSAVRRHYRYRVFVRRAPPTLERHLVWHVPVPLDVGRMADAAKVLLGRHDFTTFRSSDCQSKSPVKTLDQLDVVEAGGEIHFLVSARSFLHNQVRSMVGGLRKVGDGRWTVNDLRASLEAADRRACAPVAPPEGLCLMKVDY</sequence>
<dbReference type="PANTHER" id="PTHR11142">
    <property type="entry name" value="PSEUDOURIDYLATE SYNTHASE"/>
    <property type="match status" value="1"/>
</dbReference>
<feature type="domain" description="Pseudouridine synthase I TruA alpha/beta" evidence="8">
    <location>
        <begin position="8"/>
        <end position="104"/>
    </location>
</feature>
<dbReference type="Pfam" id="PF01416">
    <property type="entry name" value="PseudoU_synth_1"/>
    <property type="match status" value="2"/>
</dbReference>
<dbReference type="Proteomes" id="UP000233491">
    <property type="component" value="Unassembled WGS sequence"/>
</dbReference>
<dbReference type="AlphaFoldDB" id="A0A1I4TD26"/>
<organism evidence="9 10">
    <name type="scientific">Pleomorphomonas diazotrophica</name>
    <dbReference type="NCBI Taxonomy" id="1166257"/>
    <lineage>
        <taxon>Bacteria</taxon>
        <taxon>Pseudomonadati</taxon>
        <taxon>Pseudomonadota</taxon>
        <taxon>Alphaproteobacteria</taxon>
        <taxon>Hyphomicrobiales</taxon>
        <taxon>Pleomorphomonadaceae</taxon>
        <taxon>Pleomorphomonas</taxon>
    </lineage>
</organism>
<dbReference type="Gene3D" id="3.30.70.660">
    <property type="entry name" value="Pseudouridine synthase I, catalytic domain, C-terminal subdomain"/>
    <property type="match status" value="1"/>
</dbReference>
<feature type="domain" description="Pseudouridine synthase I TruA alpha/beta" evidence="8">
    <location>
        <begin position="144"/>
        <end position="245"/>
    </location>
</feature>
<comment type="catalytic activity">
    <reaction evidence="4 7">
        <text>uridine(38/39/40) in tRNA = pseudouridine(38/39/40) in tRNA</text>
        <dbReference type="Rhea" id="RHEA:22376"/>
        <dbReference type="Rhea" id="RHEA-COMP:10085"/>
        <dbReference type="Rhea" id="RHEA-COMP:10087"/>
        <dbReference type="ChEBI" id="CHEBI:65314"/>
        <dbReference type="ChEBI" id="CHEBI:65315"/>
        <dbReference type="EC" id="5.4.99.12"/>
    </reaction>
</comment>
<comment type="caution">
    <text evidence="9">The sequence shown here is derived from an EMBL/GenBank/DDBJ whole genome shotgun (WGS) entry which is preliminary data.</text>
</comment>
<evidence type="ECO:0000256" key="6">
    <source>
        <dbReference type="PIRSR" id="PIRSR001430-2"/>
    </source>
</evidence>
<dbReference type="NCBIfam" id="TIGR00071">
    <property type="entry name" value="hisT_truA"/>
    <property type="match status" value="1"/>
</dbReference>
<dbReference type="InterPro" id="IPR020095">
    <property type="entry name" value="PsdUridine_synth_TruA_C"/>
</dbReference>
<dbReference type="GO" id="GO:0160147">
    <property type="term" value="F:tRNA pseudouridine(38-40) synthase activity"/>
    <property type="evidence" value="ECO:0007669"/>
    <property type="project" value="UniProtKB-EC"/>
</dbReference>
<dbReference type="InterPro" id="IPR020097">
    <property type="entry name" value="PsdUridine_synth_TruA_a/b_dom"/>
</dbReference>
<evidence type="ECO:0000256" key="4">
    <source>
        <dbReference type="HAMAP-Rule" id="MF_00171"/>
    </source>
</evidence>
<dbReference type="SUPFAM" id="SSF55120">
    <property type="entry name" value="Pseudouridine synthase"/>
    <property type="match status" value="1"/>
</dbReference>
<evidence type="ECO:0000313" key="10">
    <source>
        <dbReference type="Proteomes" id="UP000233491"/>
    </source>
</evidence>
<comment type="function">
    <text evidence="4">Formation of pseudouridine at positions 38, 39 and 40 in the anticodon stem and loop of transfer RNAs.</text>
</comment>
<dbReference type="PIRSF" id="PIRSF001430">
    <property type="entry name" value="tRNA_psdUrid_synth"/>
    <property type="match status" value="1"/>
</dbReference>
<dbReference type="OrthoDB" id="9811823at2"/>
<evidence type="ECO:0000256" key="5">
    <source>
        <dbReference type="PIRSR" id="PIRSR001430-1"/>
    </source>
</evidence>
<dbReference type="InterPro" id="IPR001406">
    <property type="entry name" value="PsdUridine_synth_TruA"/>
</dbReference>
<name>A0A1I4TD26_9HYPH</name>
<dbReference type="EMBL" id="PJNW01000005">
    <property type="protein sequence ID" value="PKR89418.1"/>
    <property type="molecule type" value="Genomic_DNA"/>
</dbReference>
<protein>
    <recommendedName>
        <fullName evidence="4">tRNA pseudouridine synthase A</fullName>
        <ecNumber evidence="4">5.4.99.12</ecNumber>
    </recommendedName>
    <alternativeName>
        <fullName evidence="4">tRNA pseudouridine(38-40) synthase</fullName>
    </alternativeName>
    <alternativeName>
        <fullName evidence="4">tRNA pseudouridylate synthase I</fullName>
    </alternativeName>
    <alternativeName>
        <fullName evidence="4">tRNA-uridine isomerase I</fullName>
    </alternativeName>
</protein>
<keyword evidence="3 4" id="KW-0413">Isomerase</keyword>
<dbReference type="InterPro" id="IPR020103">
    <property type="entry name" value="PsdUridine_synth_cat_dom_sf"/>
</dbReference>
<evidence type="ECO:0000256" key="2">
    <source>
        <dbReference type="ARBA" id="ARBA00022694"/>
    </source>
</evidence>
<gene>
    <name evidence="4" type="primary">truA</name>
    <name evidence="9" type="ORF">CXZ10_08515</name>
</gene>
<keyword evidence="2 4" id="KW-0819">tRNA processing</keyword>
<dbReference type="FunFam" id="3.30.70.580:FF:000001">
    <property type="entry name" value="tRNA pseudouridine synthase A"/>
    <property type="match status" value="1"/>
</dbReference>
<evidence type="ECO:0000256" key="7">
    <source>
        <dbReference type="RuleBase" id="RU003792"/>
    </source>
</evidence>
<dbReference type="PANTHER" id="PTHR11142:SF0">
    <property type="entry name" value="TRNA PSEUDOURIDINE SYNTHASE-LIKE 1"/>
    <property type="match status" value="1"/>
</dbReference>
<dbReference type="EC" id="5.4.99.12" evidence="4"/>
<comment type="subunit">
    <text evidence="4">Homodimer.</text>
</comment>
<dbReference type="Gene3D" id="3.30.70.580">
    <property type="entry name" value="Pseudouridine synthase I, catalytic domain, N-terminal subdomain"/>
    <property type="match status" value="1"/>
</dbReference>
<evidence type="ECO:0000256" key="3">
    <source>
        <dbReference type="ARBA" id="ARBA00023235"/>
    </source>
</evidence>
<dbReference type="InterPro" id="IPR020094">
    <property type="entry name" value="TruA/RsuA/RluB/E/F_N"/>
</dbReference>
<reference evidence="9 10" key="1">
    <citation type="submission" date="2017-12" db="EMBL/GenBank/DDBJ databases">
        <title>Anaerobic carbon monoxide metabolism by Pleomorphomonas carboxyditropha sp. nov., a new mesophilic hydrogenogenic carboxidotroph.</title>
        <authorList>
            <person name="Esquivel-Elizondo S."/>
            <person name="Krajmalnik-Brown R."/>
        </authorList>
    </citation>
    <scope>NUCLEOTIDE SEQUENCE [LARGE SCALE GENOMIC DNA]</scope>
    <source>
        <strain evidence="9 10">R5-392</strain>
    </source>
</reference>
<dbReference type="HAMAP" id="MF_00171">
    <property type="entry name" value="TruA"/>
    <property type="match status" value="1"/>
</dbReference>
<dbReference type="RefSeq" id="WP_101288729.1">
    <property type="nucleotide sequence ID" value="NZ_FOUQ01000005.1"/>
</dbReference>
<dbReference type="CDD" id="cd02570">
    <property type="entry name" value="PseudoU_synth_EcTruA"/>
    <property type="match status" value="1"/>
</dbReference>
<accession>A0A1I4TD26</accession>
<dbReference type="GO" id="GO:0003723">
    <property type="term" value="F:RNA binding"/>
    <property type="evidence" value="ECO:0007669"/>
    <property type="project" value="InterPro"/>
</dbReference>
<evidence type="ECO:0000313" key="9">
    <source>
        <dbReference type="EMBL" id="PKR89418.1"/>
    </source>
</evidence>
<evidence type="ECO:0000256" key="1">
    <source>
        <dbReference type="ARBA" id="ARBA00009375"/>
    </source>
</evidence>
<feature type="active site" description="Nucleophile" evidence="4 5">
    <location>
        <position position="52"/>
    </location>
</feature>
<keyword evidence="10" id="KW-1185">Reference proteome</keyword>
<feature type="binding site" evidence="4 6">
    <location>
        <position position="111"/>
    </location>
    <ligand>
        <name>substrate</name>
    </ligand>
</feature>
<comment type="caution">
    <text evidence="4">Lacks conserved residue(s) required for the propagation of feature annotation.</text>
</comment>
<comment type="similarity">
    <text evidence="1 4 7">Belongs to the tRNA pseudouridine synthase TruA family.</text>
</comment>
<proteinExistence type="inferred from homology"/>